<dbReference type="EMBL" id="BOPA01000040">
    <property type="protein sequence ID" value="GIJ18411.1"/>
    <property type="molecule type" value="Genomic_DNA"/>
</dbReference>
<organism evidence="1 2">
    <name type="scientific">Micromonospora gifhornensis</name>
    <dbReference type="NCBI Taxonomy" id="84594"/>
    <lineage>
        <taxon>Bacteria</taxon>
        <taxon>Bacillati</taxon>
        <taxon>Actinomycetota</taxon>
        <taxon>Actinomycetes</taxon>
        <taxon>Micromonosporales</taxon>
        <taxon>Micromonosporaceae</taxon>
        <taxon>Micromonospora</taxon>
    </lineage>
</organism>
<accession>A0ABQ4IKQ3</accession>
<protein>
    <submittedName>
        <fullName evidence="1">Uncharacterized protein</fullName>
    </submittedName>
</protein>
<evidence type="ECO:0000313" key="1">
    <source>
        <dbReference type="EMBL" id="GIJ18411.1"/>
    </source>
</evidence>
<gene>
    <name evidence="1" type="ORF">Vgi01_50950</name>
</gene>
<reference evidence="1 2" key="1">
    <citation type="submission" date="2021-01" db="EMBL/GenBank/DDBJ databases">
        <title>Whole genome shotgun sequence of Verrucosispora gifhornensis NBRC 16317.</title>
        <authorList>
            <person name="Komaki H."/>
            <person name="Tamura T."/>
        </authorList>
    </citation>
    <scope>NUCLEOTIDE SEQUENCE [LARGE SCALE GENOMIC DNA]</scope>
    <source>
        <strain evidence="1 2">NBRC 16317</strain>
    </source>
</reference>
<sequence length="220" mass="24240">MPNTSLTIVCLPQSTPTDQMAAKAATRVAATSLTSLGGAGHFITATRLRRGRLLQPWKGTAAGGPVRFLDLDAMRVAAHRAFWYRWRVWNWVVAGTRPAQPYWTFLDRHRADPGRYPIVKAQQHYLAQPRIAAMLTYNALPSRSTFLPTGHVEALQAGATSYAHYGWLCAVPGQRLIGLNGTHLVAAGDRYATHLAYLSQANERIAALHSRDILVALCTR</sequence>
<dbReference type="Proteomes" id="UP000647860">
    <property type="component" value="Unassembled WGS sequence"/>
</dbReference>
<comment type="caution">
    <text evidence="1">The sequence shown here is derived from an EMBL/GenBank/DDBJ whole genome shotgun (WGS) entry which is preliminary data.</text>
</comment>
<dbReference type="RefSeq" id="WP_204292737.1">
    <property type="nucleotide sequence ID" value="NZ_BAAAGZ010000063.1"/>
</dbReference>
<keyword evidence="2" id="KW-1185">Reference proteome</keyword>
<evidence type="ECO:0000313" key="2">
    <source>
        <dbReference type="Proteomes" id="UP000647860"/>
    </source>
</evidence>
<proteinExistence type="predicted"/>
<name>A0ABQ4IKQ3_9ACTN</name>